<feature type="domain" description="ATP-grasp" evidence="6">
    <location>
        <begin position="116"/>
        <end position="311"/>
    </location>
</feature>
<dbReference type="GO" id="GO:0016874">
    <property type="term" value="F:ligase activity"/>
    <property type="evidence" value="ECO:0007669"/>
    <property type="project" value="UniProtKB-KW"/>
</dbReference>
<reference evidence="8 9" key="1">
    <citation type="journal article" date="2012" name="J. Bacteriol.">
        <title>Complete genome sequence of the hyperthermophilic cellulolytic Crenarchaeon 'Thermogladius cellulolyticus' 1633.</title>
        <authorList>
            <person name="Mardanov A.V."/>
            <person name="Kochetkova T.V."/>
            <person name="Beletsky A.V."/>
            <person name="Bonch-Osmolovskaya E.A."/>
            <person name="Ravin N.V."/>
            <person name="Skryabin K.G."/>
        </authorList>
    </citation>
    <scope>NUCLEOTIDE SEQUENCE [LARGE SCALE GENOMIC DNA]</scope>
    <source>
        <strain evidence="9">DSM 22663 / VKM B-2946 / 1633</strain>
    </source>
</reference>
<dbReference type="KEGG" id="thg:TCELL_0890"/>
<dbReference type="SUPFAM" id="SSF52440">
    <property type="entry name" value="PreATP-grasp domain"/>
    <property type="match status" value="1"/>
</dbReference>
<keyword evidence="4" id="KW-0092">Biotin</keyword>
<dbReference type="PANTHER" id="PTHR18866:SF33">
    <property type="entry name" value="METHYLCROTONOYL-COA CARBOXYLASE SUBUNIT ALPHA, MITOCHONDRIAL-RELATED"/>
    <property type="match status" value="1"/>
</dbReference>
<dbReference type="InterPro" id="IPR050856">
    <property type="entry name" value="Biotin_carboxylase_complex"/>
</dbReference>
<dbReference type="InterPro" id="IPR005479">
    <property type="entry name" value="CPAse_ATP-bd"/>
</dbReference>
<organism evidence="8 9">
    <name type="scientific">Thermogladius calderae (strain DSM 22663 / VKM B-2946 / 1633)</name>
    <dbReference type="NCBI Taxonomy" id="1184251"/>
    <lineage>
        <taxon>Archaea</taxon>
        <taxon>Thermoproteota</taxon>
        <taxon>Thermoprotei</taxon>
        <taxon>Desulfurococcales</taxon>
        <taxon>Desulfurococcaceae</taxon>
        <taxon>Thermogladius</taxon>
    </lineage>
</organism>
<evidence type="ECO:0000259" key="6">
    <source>
        <dbReference type="PROSITE" id="PS50975"/>
    </source>
</evidence>
<dbReference type="AlphaFoldDB" id="I3TEX6"/>
<evidence type="ECO:0000313" key="8">
    <source>
        <dbReference type="EMBL" id="AFK51314.1"/>
    </source>
</evidence>
<dbReference type="Proteomes" id="UP000005270">
    <property type="component" value="Chromosome"/>
</dbReference>
<dbReference type="PROSITE" id="PS00866">
    <property type="entry name" value="CPSASE_1"/>
    <property type="match status" value="1"/>
</dbReference>
<dbReference type="InParanoid" id="I3TEX6"/>
<dbReference type="SMART" id="SM01209">
    <property type="entry name" value="GARS_A"/>
    <property type="match status" value="1"/>
</dbReference>
<keyword evidence="3 5" id="KW-0067">ATP-binding</keyword>
<dbReference type="PROSITE" id="PS50975">
    <property type="entry name" value="ATP_GRASP"/>
    <property type="match status" value="1"/>
</dbReference>
<evidence type="ECO:0000313" key="9">
    <source>
        <dbReference type="Proteomes" id="UP000005270"/>
    </source>
</evidence>
<dbReference type="InterPro" id="IPR016185">
    <property type="entry name" value="PreATP-grasp_dom_sf"/>
</dbReference>
<protein>
    <submittedName>
        <fullName evidence="8">Carbamoyl-phosphate synthase L chain, ATP-binding protein</fullName>
    </submittedName>
</protein>
<name>I3TEX6_THEC1</name>
<dbReference type="InterPro" id="IPR011764">
    <property type="entry name" value="Biotin_carboxylation_dom"/>
</dbReference>
<keyword evidence="1" id="KW-0436">Ligase</keyword>
<accession>I3TEX6</accession>
<dbReference type="FunCoup" id="I3TEX6">
    <property type="interactions" value="207"/>
</dbReference>
<proteinExistence type="predicted"/>
<dbReference type="Pfam" id="PF02785">
    <property type="entry name" value="Biotin_carb_C"/>
    <property type="match status" value="1"/>
</dbReference>
<keyword evidence="9" id="KW-1185">Reference proteome</keyword>
<dbReference type="PROSITE" id="PS00867">
    <property type="entry name" value="CPSASE_2"/>
    <property type="match status" value="1"/>
</dbReference>
<evidence type="ECO:0000256" key="1">
    <source>
        <dbReference type="ARBA" id="ARBA00022598"/>
    </source>
</evidence>
<dbReference type="Pfam" id="PF02786">
    <property type="entry name" value="CPSase_L_D2"/>
    <property type="match status" value="1"/>
</dbReference>
<dbReference type="InterPro" id="IPR011054">
    <property type="entry name" value="Rudment_hybrid_motif"/>
</dbReference>
<keyword evidence="2 5" id="KW-0547">Nucleotide-binding</keyword>
<evidence type="ECO:0000256" key="3">
    <source>
        <dbReference type="ARBA" id="ARBA00022840"/>
    </source>
</evidence>
<dbReference type="Gene3D" id="3.30.470.20">
    <property type="entry name" value="ATP-grasp fold, B domain"/>
    <property type="match status" value="1"/>
</dbReference>
<feature type="domain" description="Biotin carboxylation" evidence="7">
    <location>
        <begin position="3"/>
        <end position="439"/>
    </location>
</feature>
<dbReference type="GO" id="GO:0046872">
    <property type="term" value="F:metal ion binding"/>
    <property type="evidence" value="ECO:0007669"/>
    <property type="project" value="InterPro"/>
</dbReference>
<dbReference type="InterPro" id="IPR011761">
    <property type="entry name" value="ATP-grasp"/>
</dbReference>
<dbReference type="EMBL" id="CP003531">
    <property type="protein sequence ID" value="AFK51314.1"/>
    <property type="molecule type" value="Genomic_DNA"/>
</dbReference>
<dbReference type="SUPFAM" id="SSF51246">
    <property type="entry name" value="Rudiment single hybrid motif"/>
    <property type="match status" value="1"/>
</dbReference>
<dbReference type="STRING" id="1184251.TCELL_0890"/>
<dbReference type="InterPro" id="IPR005482">
    <property type="entry name" value="Biotin_COase_C"/>
</dbReference>
<dbReference type="SMART" id="SM00878">
    <property type="entry name" value="Biotin_carb_C"/>
    <property type="match status" value="1"/>
</dbReference>
<gene>
    <name evidence="8" type="ordered locus">TCELL_0890</name>
</gene>
<evidence type="ECO:0000256" key="4">
    <source>
        <dbReference type="ARBA" id="ARBA00023267"/>
    </source>
</evidence>
<dbReference type="GO" id="GO:0005524">
    <property type="term" value="F:ATP binding"/>
    <property type="evidence" value="ECO:0007669"/>
    <property type="project" value="UniProtKB-UniRule"/>
</dbReference>
<dbReference type="Pfam" id="PF00289">
    <property type="entry name" value="Biotin_carb_N"/>
    <property type="match status" value="1"/>
</dbReference>
<dbReference type="eggNOG" id="arCOG01590">
    <property type="taxonomic scope" value="Archaea"/>
</dbReference>
<dbReference type="PANTHER" id="PTHR18866">
    <property type="entry name" value="CARBOXYLASE:PYRUVATE/ACETYL-COA/PROPIONYL-COA CARBOXYLASE"/>
    <property type="match status" value="1"/>
</dbReference>
<dbReference type="InterPro" id="IPR005481">
    <property type="entry name" value="BC-like_N"/>
</dbReference>
<evidence type="ECO:0000256" key="2">
    <source>
        <dbReference type="ARBA" id="ARBA00022741"/>
    </source>
</evidence>
<dbReference type="PROSITE" id="PS50979">
    <property type="entry name" value="BC"/>
    <property type="match status" value="1"/>
</dbReference>
<dbReference type="SUPFAM" id="SSF56059">
    <property type="entry name" value="Glutathione synthetase ATP-binding domain-like"/>
    <property type="match status" value="1"/>
</dbReference>
<evidence type="ECO:0000259" key="7">
    <source>
        <dbReference type="PROSITE" id="PS50979"/>
    </source>
</evidence>
<evidence type="ECO:0000256" key="5">
    <source>
        <dbReference type="PROSITE-ProRule" id="PRU00409"/>
    </source>
</evidence>
<dbReference type="HOGENOM" id="CLU_000395_3_2_2"/>
<sequence length="505" mass="56698">MVMPIRVLISNRGEIAIRVARSVSELGYTPLGVYTSVDKNSLHRRFVIEDSEVSSYLDMDDIIEAAIQLGADAVHPGYGFLSENSEFARRVIAKGLVWIGPRPEVIDRAGDKLGLKEIVLKLGLPTLPYQRVEDPEDVLEFARDYGYPVLLKAAGGGGGIGMRVVRSEREAESKVSESVMEAERAFKDRRIYVEPFIEMGKHIEVQIIGDGDNVVHLYERECSVQFRYQKIVEEAPSPSITPETRRALTDVAVELMKSMRYDNAGTVEFIYDVKTGKFYVMEVNARIQVEHPVTEMITGIDIVKRQIKVAFEGSLDLRQNEVAYRGHAIEARIEAQNPLDLSPSTGYITRYIEPAGPGVRVDSGVTAGSYVPIDYNPLISKVIAYGRDRNEAVSRLLRSLNEYVVEGIQTNIPFVKAIINSPSFRDATYTTTYVEQSLGDLFKQVEKEVATQALATAVVAVVKPEFSKTLKGKLVKEKLPESRVESIKRRAWTYWTLTRSRLRRK</sequence>